<organism evidence="2">
    <name type="scientific">marine sediment metagenome</name>
    <dbReference type="NCBI Taxonomy" id="412755"/>
    <lineage>
        <taxon>unclassified sequences</taxon>
        <taxon>metagenomes</taxon>
        <taxon>ecological metagenomes</taxon>
    </lineage>
</organism>
<dbReference type="InterPro" id="IPR015590">
    <property type="entry name" value="Aldehyde_DH_dom"/>
</dbReference>
<dbReference type="GO" id="GO:0004777">
    <property type="term" value="F:succinate-semialdehyde dehydrogenase (NAD+) activity"/>
    <property type="evidence" value="ECO:0007669"/>
    <property type="project" value="TreeGrafter"/>
</dbReference>
<dbReference type="Gene3D" id="3.40.605.10">
    <property type="entry name" value="Aldehyde Dehydrogenase, Chain A, domain 1"/>
    <property type="match status" value="1"/>
</dbReference>
<comment type="caution">
    <text evidence="2">The sequence shown here is derived from an EMBL/GenBank/DDBJ whole genome shotgun (WGS) entry which is preliminary data.</text>
</comment>
<dbReference type="InterPro" id="IPR016161">
    <property type="entry name" value="Ald_DH/histidinol_DH"/>
</dbReference>
<dbReference type="AlphaFoldDB" id="X0ZPQ0"/>
<dbReference type="SUPFAM" id="SSF53720">
    <property type="entry name" value="ALDH-like"/>
    <property type="match status" value="1"/>
</dbReference>
<feature type="domain" description="Aldehyde dehydrogenase" evidence="1">
    <location>
        <begin position="3"/>
        <end position="206"/>
    </location>
</feature>
<dbReference type="PANTHER" id="PTHR43217">
    <property type="entry name" value="SUCCINATE SEMIALDEHYDE DEHYDROGENASE [NAD(P)+] SAD"/>
    <property type="match status" value="1"/>
</dbReference>
<dbReference type="EMBL" id="BART01006375">
    <property type="protein sequence ID" value="GAG62378.1"/>
    <property type="molecule type" value="Genomic_DNA"/>
</dbReference>
<sequence length="206" mass="22900">MSIQTVNPTTGEVIKSYDEMSTQAVDKIISQVNDAQLKWRETPIVKRADYLNKVAQVLEKNKEQYATLIALEMGKPISAGRKEIDKCASVCRYYADNGEAFLKPREIKTEMRSSQVHYNPIGIIFSIMPWNFPFWQVLRFAAPNLVAGNAAILSHAPISTGASLALEALFTEAGLPENVFRSVIINNDVAKHIIEHPKVRGVTITG</sequence>
<proteinExistence type="predicted"/>
<feature type="non-terminal residue" evidence="2">
    <location>
        <position position="206"/>
    </location>
</feature>
<dbReference type="PANTHER" id="PTHR43217:SF1">
    <property type="entry name" value="SUCCINATE SEMIALDEHYDE DEHYDROGENASE [NAD(P)+] SAD"/>
    <property type="match status" value="1"/>
</dbReference>
<evidence type="ECO:0000313" key="2">
    <source>
        <dbReference type="EMBL" id="GAG62378.1"/>
    </source>
</evidence>
<dbReference type="Pfam" id="PF00171">
    <property type="entry name" value="Aldedh"/>
    <property type="match status" value="1"/>
</dbReference>
<name>X0ZPQ0_9ZZZZ</name>
<protein>
    <recommendedName>
        <fullName evidence="1">Aldehyde dehydrogenase domain-containing protein</fullName>
    </recommendedName>
</protein>
<evidence type="ECO:0000259" key="1">
    <source>
        <dbReference type="Pfam" id="PF00171"/>
    </source>
</evidence>
<dbReference type="InterPro" id="IPR016162">
    <property type="entry name" value="Ald_DH_N"/>
</dbReference>
<gene>
    <name evidence="2" type="ORF">S01H4_14532</name>
</gene>
<dbReference type="InterPro" id="IPR047110">
    <property type="entry name" value="GABD/Sad-like"/>
</dbReference>
<accession>X0ZPQ0</accession>
<reference evidence="2" key="1">
    <citation type="journal article" date="2014" name="Front. Microbiol.">
        <title>High frequency of phylogenetically diverse reductive dehalogenase-homologous genes in deep subseafloor sedimentary metagenomes.</title>
        <authorList>
            <person name="Kawai M."/>
            <person name="Futagami T."/>
            <person name="Toyoda A."/>
            <person name="Takaki Y."/>
            <person name="Nishi S."/>
            <person name="Hori S."/>
            <person name="Arai W."/>
            <person name="Tsubouchi T."/>
            <person name="Morono Y."/>
            <person name="Uchiyama I."/>
            <person name="Ito T."/>
            <person name="Fujiyama A."/>
            <person name="Inagaki F."/>
            <person name="Takami H."/>
        </authorList>
    </citation>
    <scope>NUCLEOTIDE SEQUENCE</scope>
    <source>
        <strain evidence="2">Expedition CK06-06</strain>
    </source>
</reference>